<feature type="region of interest" description="Disordered" evidence="1">
    <location>
        <begin position="174"/>
        <end position="275"/>
    </location>
</feature>
<proteinExistence type="predicted"/>
<evidence type="ECO:0000313" key="5">
    <source>
        <dbReference type="Proteomes" id="UP001592581"/>
    </source>
</evidence>
<keyword evidence="5" id="KW-1185">Reference proteome</keyword>
<feature type="signal peptide" evidence="3">
    <location>
        <begin position="1"/>
        <end position="33"/>
    </location>
</feature>
<accession>A0ABV6XZZ0</accession>
<evidence type="ECO:0000256" key="2">
    <source>
        <dbReference type="SAM" id="Phobius"/>
    </source>
</evidence>
<keyword evidence="3" id="KW-0732">Signal</keyword>
<comment type="caution">
    <text evidence="4">The sequence shown here is derived from an EMBL/GenBank/DDBJ whole genome shotgun (WGS) entry which is preliminary data.</text>
</comment>
<name>A0ABV6XZZ0_9ACTN</name>
<organism evidence="4 5">
    <name type="scientific">Streptacidiphilus jeojiensis</name>
    <dbReference type="NCBI Taxonomy" id="3229225"/>
    <lineage>
        <taxon>Bacteria</taxon>
        <taxon>Bacillati</taxon>
        <taxon>Actinomycetota</taxon>
        <taxon>Actinomycetes</taxon>
        <taxon>Kitasatosporales</taxon>
        <taxon>Streptomycetaceae</taxon>
        <taxon>Streptacidiphilus</taxon>
    </lineage>
</organism>
<sequence>MSHTRRTATLLRIAGTGSAALALGLGAAGTSFASGHGWNGHQAGFSSSHAQPATKGASGGDCSISTSDSLVPTASGTVQITVRTDGSGSCDVSLASYLTEGPDWVHSGTQTLVDVAHVTVHDGGSAQLSVKVPDVGCYGQIDLYKGSKVFSGDNAPHYPNGVFSGDSGLIKSWNGGTQLCSPTPSTPPSESAAPSDSASASASASSSESASSAPSDSASASASSSTGASASSSAGASSSASASTGASASSSSSAAAVASATSGSGTGLADTGSDGTGTIAGIAGALVVAGGAAVFVLRRRAAGSHS</sequence>
<keyword evidence="2" id="KW-0472">Membrane</keyword>
<feature type="chain" id="PRO_5045140699" description="LPXTG cell wall anchor domain-containing protein" evidence="3">
    <location>
        <begin position="34"/>
        <end position="306"/>
    </location>
</feature>
<gene>
    <name evidence="4" type="ORF">ABUW04_36905</name>
</gene>
<feature type="transmembrane region" description="Helical" evidence="2">
    <location>
        <begin position="279"/>
        <end position="297"/>
    </location>
</feature>
<dbReference type="RefSeq" id="WP_380568704.1">
    <property type="nucleotide sequence ID" value="NZ_JBEUKS010000019.1"/>
</dbReference>
<evidence type="ECO:0000313" key="4">
    <source>
        <dbReference type="EMBL" id="MFC1443831.1"/>
    </source>
</evidence>
<dbReference type="Proteomes" id="UP001592581">
    <property type="component" value="Unassembled WGS sequence"/>
</dbReference>
<evidence type="ECO:0000256" key="3">
    <source>
        <dbReference type="SAM" id="SignalP"/>
    </source>
</evidence>
<evidence type="ECO:0008006" key="6">
    <source>
        <dbReference type="Google" id="ProtNLM"/>
    </source>
</evidence>
<evidence type="ECO:0000256" key="1">
    <source>
        <dbReference type="SAM" id="MobiDB-lite"/>
    </source>
</evidence>
<dbReference type="EMBL" id="JBEUKS010000019">
    <property type="protein sequence ID" value="MFC1443831.1"/>
    <property type="molecule type" value="Genomic_DNA"/>
</dbReference>
<keyword evidence="2" id="KW-1133">Transmembrane helix</keyword>
<protein>
    <recommendedName>
        <fullName evidence="6">LPXTG cell wall anchor domain-containing protein</fullName>
    </recommendedName>
</protein>
<keyword evidence="2" id="KW-0812">Transmembrane</keyword>
<feature type="compositionally biased region" description="Low complexity" evidence="1">
    <location>
        <begin position="188"/>
        <end position="275"/>
    </location>
</feature>
<feature type="region of interest" description="Disordered" evidence="1">
    <location>
        <begin position="43"/>
        <end position="62"/>
    </location>
</feature>
<reference evidence="4 5" key="1">
    <citation type="submission" date="2024-06" db="EMBL/GenBank/DDBJ databases">
        <authorList>
            <person name="Lee S.D."/>
        </authorList>
    </citation>
    <scope>NUCLEOTIDE SEQUENCE [LARGE SCALE GENOMIC DNA]</scope>
    <source>
        <strain evidence="4 5">N1-10</strain>
    </source>
</reference>